<comment type="caution">
    <text evidence="1">The sequence shown here is derived from an EMBL/GenBank/DDBJ whole genome shotgun (WGS) entry which is preliminary data.</text>
</comment>
<sequence>MLVPRSLMMWSKRVPRMVVGAFMGQLCPTLRRYAWDKNVLDLEIDKGHKCPMTHRERLLSEIQRYCEMTSTSERAFSLAATGNPKFISRLRAGNVTLRLFQAAEDYLHQQQAIFSEEIAA</sequence>
<name>A0ABT1EZF8_9PROT</name>
<proteinExistence type="predicted"/>
<dbReference type="EMBL" id="JAMYZZ010000009">
    <property type="protein sequence ID" value="MCP1258338.1"/>
    <property type="molecule type" value="Genomic_DNA"/>
</dbReference>
<evidence type="ECO:0000313" key="1">
    <source>
        <dbReference type="EMBL" id="MCP1258338.1"/>
    </source>
</evidence>
<protein>
    <submittedName>
        <fullName evidence="1">Uncharacterized protein</fullName>
    </submittedName>
</protein>
<dbReference type="Proteomes" id="UP001523528">
    <property type="component" value="Unassembled WGS sequence"/>
</dbReference>
<organism evidence="1 2">
    <name type="scientific">Acetobacter lambici</name>
    <dbReference type="NCBI Taxonomy" id="1332824"/>
    <lineage>
        <taxon>Bacteria</taxon>
        <taxon>Pseudomonadati</taxon>
        <taxon>Pseudomonadota</taxon>
        <taxon>Alphaproteobacteria</taxon>
        <taxon>Acetobacterales</taxon>
        <taxon>Acetobacteraceae</taxon>
        <taxon>Acetobacter</taxon>
    </lineage>
</organism>
<accession>A0ABT1EZF8</accession>
<dbReference type="RefSeq" id="WP_253531486.1">
    <property type="nucleotide sequence ID" value="NZ_JAMYZY010000028.1"/>
</dbReference>
<evidence type="ECO:0000313" key="2">
    <source>
        <dbReference type="Proteomes" id="UP001523528"/>
    </source>
</evidence>
<reference evidence="1 2" key="1">
    <citation type="submission" date="2022-06" db="EMBL/GenBank/DDBJ databases">
        <title>Acetobacer genomes from food samples.</title>
        <authorList>
            <person name="Sombolestani A."/>
        </authorList>
    </citation>
    <scope>NUCLEOTIDE SEQUENCE [LARGE SCALE GENOMIC DNA]</scope>
    <source>
        <strain evidence="1 2">R-83285</strain>
    </source>
</reference>
<gene>
    <name evidence="1" type="ORF">NKW50_07010</name>
</gene>
<keyword evidence="2" id="KW-1185">Reference proteome</keyword>